<evidence type="ECO:0000256" key="1">
    <source>
        <dbReference type="ARBA" id="ARBA00022801"/>
    </source>
</evidence>
<dbReference type="SUPFAM" id="SSF109604">
    <property type="entry name" value="HD-domain/PDEase-like"/>
    <property type="match status" value="1"/>
</dbReference>
<dbReference type="InterPro" id="IPR000086">
    <property type="entry name" value="NUDIX_hydrolase_dom"/>
</dbReference>
<dbReference type="Pfam" id="PF00293">
    <property type="entry name" value="NUDIX"/>
    <property type="match status" value="1"/>
</dbReference>
<name>A0A1G6MV30_9MICO</name>
<dbReference type="CDD" id="cd04690">
    <property type="entry name" value="NUDIX_Hydrolase"/>
    <property type="match status" value="1"/>
</dbReference>
<dbReference type="InterPro" id="IPR020084">
    <property type="entry name" value="NUDIX_hydrolase_CS"/>
</dbReference>
<dbReference type="Proteomes" id="UP000199039">
    <property type="component" value="Unassembled WGS sequence"/>
</dbReference>
<organism evidence="3 4">
    <name type="scientific">Sanguibacter gelidistatuariae</name>
    <dbReference type="NCBI Taxonomy" id="1814289"/>
    <lineage>
        <taxon>Bacteria</taxon>
        <taxon>Bacillati</taxon>
        <taxon>Actinomycetota</taxon>
        <taxon>Actinomycetes</taxon>
        <taxon>Micrococcales</taxon>
        <taxon>Sanguibacteraceae</taxon>
        <taxon>Sanguibacter</taxon>
    </lineage>
</organism>
<evidence type="ECO:0000313" key="3">
    <source>
        <dbReference type="EMBL" id="SDC59389.1"/>
    </source>
</evidence>
<keyword evidence="4" id="KW-1185">Reference proteome</keyword>
<accession>A0A1G6MV30</accession>
<dbReference type="InterPro" id="IPR015797">
    <property type="entry name" value="NUDIX_hydrolase-like_dom_sf"/>
</dbReference>
<sequence>MTLFIDSPLWPAHGTMWCHLVSGSSLAELHAFAAATGLQRRAFDLDHYDVPASRVAELVAAGAVATSGRDLLSRLTASGLRVRGRDRMAAKRAAALARWSALLPGVPGAEAVGAELLTRWHESHRAYHGPGHLTHVLDSLAVLEADHPAPRAVHLALWFHDGVHDGAAGADEAASAALAQDLLGALIGQVPEPGAAVTGGAVTGGDTTDGPLTAAEVAEVVRLVLITADHSPAAGDAAGALVCDADLAILASAPDRYARYVSQVRTEYAHVPDAAFATGRAAVIEQLLATVPLFRTAIGAARWEEAARENLRAELVGLVEQDVLVEQAGRSEIAGSSAPAVRRPADVTVATVCLRSTAGLLLTVRKRGTSTFMLPGGKPDPGEPPRAAACREVHEELGLILPGHSLSPLGTWRAPAANEAGAVVEATVFRTSVVIDHAQPAAEIEEVAWIDVHAPSGLTLAPMLTEHVLPALRRAEGASMRGATGTPTG</sequence>
<dbReference type="OrthoDB" id="9808993at2"/>
<keyword evidence="1 3" id="KW-0378">Hydrolase</keyword>
<reference evidence="3 4" key="1">
    <citation type="submission" date="2016-09" db="EMBL/GenBank/DDBJ databases">
        <authorList>
            <person name="Capua I."/>
            <person name="De Benedictis P."/>
            <person name="Joannis T."/>
            <person name="Lombin L.H."/>
            <person name="Cattoli G."/>
        </authorList>
    </citation>
    <scope>NUCLEOTIDE SEQUENCE [LARGE SCALE GENOMIC DNA]</scope>
    <source>
        <strain evidence="3 4">ISLP-3</strain>
    </source>
</reference>
<dbReference type="PANTHER" id="PTHR21174">
    <property type="match status" value="1"/>
</dbReference>
<feature type="domain" description="Nudix hydrolase" evidence="2">
    <location>
        <begin position="340"/>
        <end position="474"/>
    </location>
</feature>
<dbReference type="InterPro" id="IPR025109">
    <property type="entry name" value="DUF4031"/>
</dbReference>
<dbReference type="Gene3D" id="3.90.79.10">
    <property type="entry name" value="Nucleoside Triphosphate Pyrophosphohydrolase"/>
    <property type="match status" value="1"/>
</dbReference>
<dbReference type="PANTHER" id="PTHR21174:SF0">
    <property type="entry name" value="HD PHOSPHOHYDROLASE FAMILY PROTEIN-RELATED"/>
    <property type="match status" value="1"/>
</dbReference>
<dbReference type="SUPFAM" id="SSF55811">
    <property type="entry name" value="Nudix"/>
    <property type="match status" value="1"/>
</dbReference>
<dbReference type="STRING" id="1814289.SAMN05216410_1979"/>
<dbReference type="GO" id="GO:0016787">
    <property type="term" value="F:hydrolase activity"/>
    <property type="evidence" value="ECO:0007669"/>
    <property type="project" value="UniProtKB-KW"/>
</dbReference>
<dbReference type="RefSeq" id="WP_093182838.1">
    <property type="nucleotide sequence ID" value="NZ_FMYH01000003.1"/>
</dbReference>
<dbReference type="PROSITE" id="PS00893">
    <property type="entry name" value="NUDIX_BOX"/>
    <property type="match status" value="1"/>
</dbReference>
<evidence type="ECO:0000313" key="4">
    <source>
        <dbReference type="Proteomes" id="UP000199039"/>
    </source>
</evidence>
<dbReference type="Pfam" id="PF13223">
    <property type="entry name" value="DUF4031"/>
    <property type="match status" value="1"/>
</dbReference>
<dbReference type="PROSITE" id="PS51462">
    <property type="entry name" value="NUDIX"/>
    <property type="match status" value="1"/>
</dbReference>
<evidence type="ECO:0000259" key="2">
    <source>
        <dbReference type="PROSITE" id="PS51462"/>
    </source>
</evidence>
<dbReference type="AlphaFoldDB" id="A0A1G6MV30"/>
<gene>
    <name evidence="3" type="ORF">SAMN05216410_1979</name>
</gene>
<proteinExistence type="predicted"/>
<dbReference type="InterPro" id="IPR009218">
    <property type="entry name" value="HD_phosphohydro"/>
</dbReference>
<protein>
    <submittedName>
        <fullName evidence="3">Predicted metal-dependent phosphohydrolase, HD superfamily</fullName>
    </submittedName>
</protein>
<dbReference type="EMBL" id="FMYH01000003">
    <property type="protein sequence ID" value="SDC59389.1"/>
    <property type="molecule type" value="Genomic_DNA"/>
</dbReference>